<dbReference type="SUPFAM" id="SSF56091">
    <property type="entry name" value="DNA ligase/mRNA capping enzyme, catalytic domain"/>
    <property type="match status" value="1"/>
</dbReference>
<dbReference type="PANTHER" id="PTHR45997:SF2">
    <property type="entry name" value="ATP DEPENDENT DNA LIGASE DOMAIN PROTEIN (AFU_ORTHOLOGUE AFUA_5G02430)"/>
    <property type="match status" value="1"/>
</dbReference>
<dbReference type="PANTHER" id="PTHR45997">
    <property type="entry name" value="DNA LIGASE 4"/>
    <property type="match status" value="1"/>
</dbReference>
<keyword evidence="9" id="KW-1185">Reference proteome</keyword>
<dbReference type="HOGENOM" id="CLU_004299_2_0_1"/>
<dbReference type="GO" id="GO:0006297">
    <property type="term" value="P:nucleotide-excision repair, DNA gap filling"/>
    <property type="evidence" value="ECO:0007669"/>
    <property type="project" value="TreeGrafter"/>
</dbReference>
<dbReference type="EMBL" id="KN831773">
    <property type="protein sequence ID" value="KIM45001.1"/>
    <property type="molecule type" value="Genomic_DNA"/>
</dbReference>
<keyword evidence="2" id="KW-0436">Ligase</keyword>
<dbReference type="Gene3D" id="1.10.3260.10">
    <property type="entry name" value="DNA ligase, ATP-dependent, N-terminal domain"/>
    <property type="match status" value="1"/>
</dbReference>
<dbReference type="Pfam" id="PF04675">
    <property type="entry name" value="DNA_ligase_A_N"/>
    <property type="match status" value="1"/>
</dbReference>
<keyword evidence="3" id="KW-0547">Nucleotide-binding</keyword>
<dbReference type="InterPro" id="IPR029710">
    <property type="entry name" value="LIG4"/>
</dbReference>
<dbReference type="GO" id="GO:0003677">
    <property type="term" value="F:DNA binding"/>
    <property type="evidence" value="ECO:0007669"/>
    <property type="project" value="InterPro"/>
</dbReference>
<reference evidence="9" key="2">
    <citation type="submission" date="2015-01" db="EMBL/GenBank/DDBJ databases">
        <title>Evolutionary Origins and Diversification of the Mycorrhizal Mutualists.</title>
        <authorList>
            <consortium name="DOE Joint Genome Institute"/>
            <consortium name="Mycorrhizal Genomics Consortium"/>
            <person name="Kohler A."/>
            <person name="Kuo A."/>
            <person name="Nagy L.G."/>
            <person name="Floudas D."/>
            <person name="Copeland A."/>
            <person name="Barry K.W."/>
            <person name="Cichocki N."/>
            <person name="Veneault-Fourrey C."/>
            <person name="LaButti K."/>
            <person name="Lindquist E.A."/>
            <person name="Lipzen A."/>
            <person name="Lundell T."/>
            <person name="Morin E."/>
            <person name="Murat C."/>
            <person name="Riley R."/>
            <person name="Ohm R."/>
            <person name="Sun H."/>
            <person name="Tunlid A."/>
            <person name="Henrissat B."/>
            <person name="Grigoriev I.V."/>
            <person name="Hibbett D.S."/>
            <person name="Martin F."/>
        </authorList>
    </citation>
    <scope>NUCLEOTIDE SEQUENCE [LARGE SCALE GENOMIC DNA]</scope>
    <source>
        <strain evidence="9">h7</strain>
    </source>
</reference>
<protein>
    <recommendedName>
        <fullName evidence="7">ATP-dependent DNA ligase family profile domain-containing protein</fullName>
    </recommendedName>
</protein>
<dbReference type="Proteomes" id="UP000053424">
    <property type="component" value="Unassembled WGS sequence"/>
</dbReference>
<dbReference type="PROSITE" id="PS50160">
    <property type="entry name" value="DNA_LIGASE_A3"/>
    <property type="match status" value="1"/>
</dbReference>
<feature type="domain" description="ATP-dependent DNA ligase family profile" evidence="7">
    <location>
        <begin position="449"/>
        <end position="574"/>
    </location>
</feature>
<dbReference type="Gene3D" id="3.30.470.30">
    <property type="entry name" value="DNA ligase/mRNA capping enzyme"/>
    <property type="match status" value="1"/>
</dbReference>
<dbReference type="PROSITE" id="PS00697">
    <property type="entry name" value="DNA_LIGASE_A1"/>
    <property type="match status" value="1"/>
</dbReference>
<dbReference type="GO" id="GO:0006303">
    <property type="term" value="P:double-strand break repair via nonhomologous end joining"/>
    <property type="evidence" value="ECO:0007669"/>
    <property type="project" value="TreeGrafter"/>
</dbReference>
<organism evidence="8 9">
    <name type="scientific">Hebeloma cylindrosporum</name>
    <dbReference type="NCBI Taxonomy" id="76867"/>
    <lineage>
        <taxon>Eukaryota</taxon>
        <taxon>Fungi</taxon>
        <taxon>Dikarya</taxon>
        <taxon>Basidiomycota</taxon>
        <taxon>Agaricomycotina</taxon>
        <taxon>Agaricomycetes</taxon>
        <taxon>Agaricomycetidae</taxon>
        <taxon>Agaricales</taxon>
        <taxon>Agaricineae</taxon>
        <taxon>Hymenogastraceae</taxon>
        <taxon>Hebeloma</taxon>
    </lineage>
</organism>
<evidence type="ECO:0000256" key="3">
    <source>
        <dbReference type="ARBA" id="ARBA00022741"/>
    </source>
</evidence>
<evidence type="ECO:0000313" key="8">
    <source>
        <dbReference type="EMBL" id="KIM45001.1"/>
    </source>
</evidence>
<dbReference type="STRING" id="686832.A0A0C3CMK2"/>
<evidence type="ECO:0000256" key="1">
    <source>
        <dbReference type="ARBA" id="ARBA00007572"/>
    </source>
</evidence>
<gene>
    <name evidence="8" type="ORF">M413DRAFT_67100</name>
</gene>
<sequence>MSNAPQDVSGVPFSLSVSPLSHTTRIDFCSQIISFCSLIRGISKIQPTSLNTRQSTSKFDYPALQVFRRWVTELRKRFSPLSLYTTAICFRLLFPEEDIRRRYDMQETRMVQILADCFGVDVKVFDKWSLEEASGCLGQELRIVLERTCPHEDGFDSNISIAAIDELLDELAAKSGYSDKSVRSKYPKQHSRPRSTILRTLFRHLSPEDASVLTQIILKDLRPLMYPLTEFHYTTALTKFNASSVKMLNKEHAMDVWDPSRLMSSFYRMRSSLDEAAAFADNPPSSKKTSPWRDIRPTIASPVAFPKSEKAQGCGHALEFLRGSSKVWAETKYDGERAQIHVEIRPGGTSSHITIFSKSKRDSTNDRHGVHNLIRSALGLDGTCRRRPPGTHQVTQNVILDAEMVAFCGNKVDEFWRIRQLIEDTAHGIRAKRRSYHGPTYEHESMNSEANEECSLGLVFFDVIYLNSEPLHAQPYSRRREILEDLIRQEPGKTILADRYPIKMTVEKPELCLQTIFSEHIADHQEGLVLKAEESRYNDYRKPWVKLKKDYIPGFGDTLDLVILGASWEKVRGRSLRVPPTTFTTFYVGGLENKHEANSSSPKFHAYFTVAYGLTRQQLEELNFLIKNSNPIAYSSLDTSNLPFTFSILKGLSPPPSVILPNPLVAELFGAGFTKAPHSHHYELRFPRITKIYRPSERSWREATDLAELHRIARTSVGRDRAHKDLDDWCSNLFQKIASPSINSALKRKERTELWEGKLAQLERKKARREISPTPLVKARAGKAPECVSRVCSSDSGPLVSKTNVFKLSEPSFSEGTISQPPVQRPHKLPSPPKSPEKAGSPTTAPVESAVAWFAKPTGKPCSSYLKWKKRFPREQRLHSLPSLLAGCGWAGDGGAVIKQGVVVIDKCDESGGKWKSSIGEILRKASGNSHVEIVVIECTNDII</sequence>
<dbReference type="InterPro" id="IPR036599">
    <property type="entry name" value="DNA_ligase_N_sf"/>
</dbReference>
<evidence type="ECO:0000256" key="6">
    <source>
        <dbReference type="SAM" id="MobiDB-lite"/>
    </source>
</evidence>
<comment type="similarity">
    <text evidence="1">Belongs to the ATP-dependent DNA ligase family.</text>
</comment>
<dbReference type="GO" id="GO:0006310">
    <property type="term" value="P:DNA recombination"/>
    <property type="evidence" value="ECO:0007669"/>
    <property type="project" value="InterPro"/>
</dbReference>
<dbReference type="OrthoDB" id="7482721at2759"/>
<dbReference type="GO" id="GO:0032807">
    <property type="term" value="C:DNA ligase IV complex"/>
    <property type="evidence" value="ECO:0007669"/>
    <property type="project" value="TreeGrafter"/>
</dbReference>
<feature type="region of interest" description="Disordered" evidence="6">
    <location>
        <begin position="813"/>
        <end position="844"/>
    </location>
</feature>
<name>A0A0C3CMK2_HEBCY</name>
<dbReference type="GO" id="GO:0005524">
    <property type="term" value="F:ATP binding"/>
    <property type="evidence" value="ECO:0007669"/>
    <property type="project" value="UniProtKB-KW"/>
</dbReference>
<dbReference type="Pfam" id="PF01068">
    <property type="entry name" value="DNA_ligase_A_M"/>
    <property type="match status" value="1"/>
</dbReference>
<dbReference type="SUPFAM" id="SSF50249">
    <property type="entry name" value="Nucleic acid-binding proteins"/>
    <property type="match status" value="1"/>
</dbReference>
<dbReference type="InterPro" id="IPR012308">
    <property type="entry name" value="DNA_ligase_ATP-dep_N"/>
</dbReference>
<dbReference type="InterPro" id="IPR016059">
    <property type="entry name" value="DNA_ligase_ATP-dep_CS"/>
</dbReference>
<evidence type="ECO:0000313" key="9">
    <source>
        <dbReference type="Proteomes" id="UP000053424"/>
    </source>
</evidence>
<evidence type="ECO:0000256" key="2">
    <source>
        <dbReference type="ARBA" id="ARBA00022598"/>
    </source>
</evidence>
<evidence type="ECO:0000256" key="4">
    <source>
        <dbReference type="ARBA" id="ARBA00022840"/>
    </source>
</evidence>
<dbReference type="InterPro" id="IPR012340">
    <property type="entry name" value="NA-bd_OB-fold"/>
</dbReference>
<dbReference type="PROSITE" id="PS00333">
    <property type="entry name" value="DNA_LIGASE_A2"/>
    <property type="match status" value="1"/>
</dbReference>
<dbReference type="AlphaFoldDB" id="A0A0C3CMK2"/>
<keyword evidence="5" id="KW-0539">Nucleus</keyword>
<accession>A0A0C3CMK2</accession>
<evidence type="ECO:0000256" key="5">
    <source>
        <dbReference type="ARBA" id="ARBA00023242"/>
    </source>
</evidence>
<reference evidence="8 9" key="1">
    <citation type="submission" date="2014-04" db="EMBL/GenBank/DDBJ databases">
        <authorList>
            <consortium name="DOE Joint Genome Institute"/>
            <person name="Kuo A."/>
            <person name="Gay G."/>
            <person name="Dore J."/>
            <person name="Kohler A."/>
            <person name="Nagy L.G."/>
            <person name="Floudas D."/>
            <person name="Copeland A."/>
            <person name="Barry K.W."/>
            <person name="Cichocki N."/>
            <person name="Veneault-Fourrey C."/>
            <person name="LaButti K."/>
            <person name="Lindquist E.A."/>
            <person name="Lipzen A."/>
            <person name="Lundell T."/>
            <person name="Morin E."/>
            <person name="Murat C."/>
            <person name="Sun H."/>
            <person name="Tunlid A."/>
            <person name="Henrissat B."/>
            <person name="Grigoriev I.V."/>
            <person name="Hibbett D.S."/>
            <person name="Martin F."/>
            <person name="Nordberg H.P."/>
            <person name="Cantor M.N."/>
            <person name="Hua S.X."/>
        </authorList>
    </citation>
    <scope>NUCLEOTIDE SEQUENCE [LARGE SCALE GENOMIC DNA]</scope>
    <source>
        <strain evidence="9">h7</strain>
    </source>
</reference>
<dbReference type="Gene3D" id="2.40.50.140">
    <property type="entry name" value="Nucleic acid-binding proteins"/>
    <property type="match status" value="1"/>
</dbReference>
<feature type="compositionally biased region" description="Polar residues" evidence="6">
    <location>
        <begin position="813"/>
        <end position="822"/>
    </location>
</feature>
<dbReference type="InterPro" id="IPR012310">
    <property type="entry name" value="DNA_ligase_ATP-dep_cent"/>
</dbReference>
<evidence type="ECO:0000259" key="7">
    <source>
        <dbReference type="PROSITE" id="PS50160"/>
    </source>
</evidence>
<keyword evidence="4" id="KW-0067">ATP-binding</keyword>
<proteinExistence type="inferred from homology"/>
<dbReference type="GO" id="GO:0003910">
    <property type="term" value="F:DNA ligase (ATP) activity"/>
    <property type="evidence" value="ECO:0007669"/>
    <property type="project" value="InterPro"/>
</dbReference>